<evidence type="ECO:0000256" key="4">
    <source>
        <dbReference type="ARBA" id="ARBA00022833"/>
    </source>
</evidence>
<keyword evidence="4" id="KW-0862">Zinc</keyword>
<keyword evidence="3" id="KW-0378">Hydrolase</keyword>
<dbReference type="SUPFAM" id="SSF55486">
    <property type="entry name" value="Metalloproteases ('zincins'), catalytic domain"/>
    <property type="match status" value="1"/>
</dbReference>
<dbReference type="InterPro" id="IPR006026">
    <property type="entry name" value="Peptidase_Metallo"/>
</dbReference>
<dbReference type="GO" id="GO:0008270">
    <property type="term" value="F:zinc ion binding"/>
    <property type="evidence" value="ECO:0007669"/>
    <property type="project" value="InterPro"/>
</dbReference>
<dbReference type="CDD" id="cd04327">
    <property type="entry name" value="ZnMc_MMP_like_3"/>
    <property type="match status" value="1"/>
</dbReference>
<reference evidence="6 7" key="1">
    <citation type="submission" date="2016-10" db="EMBL/GenBank/DDBJ databases">
        <authorList>
            <person name="de Groot N.N."/>
        </authorList>
    </citation>
    <scope>NUCLEOTIDE SEQUENCE [LARGE SCALE GENOMIC DNA]</scope>
    <source>
        <strain evidence="6 7">DSM 25232</strain>
    </source>
</reference>
<gene>
    <name evidence="6" type="ORF">SAMN04487910_1219</name>
</gene>
<dbReference type="SMART" id="SM00235">
    <property type="entry name" value="ZnMc"/>
    <property type="match status" value="1"/>
</dbReference>
<evidence type="ECO:0000256" key="1">
    <source>
        <dbReference type="ARBA" id="ARBA00022670"/>
    </source>
</evidence>
<protein>
    <submittedName>
        <fullName evidence="6">Carbohydrate binding domain-containing protein</fullName>
    </submittedName>
</protein>
<dbReference type="GO" id="GO:0004222">
    <property type="term" value="F:metalloendopeptidase activity"/>
    <property type="evidence" value="ECO:0007669"/>
    <property type="project" value="InterPro"/>
</dbReference>
<dbReference type="InterPro" id="IPR024079">
    <property type="entry name" value="MetalloPept_cat_dom_sf"/>
</dbReference>
<sequence>MKTNNFARLALAALVSFSLSNCDKDTEDVFETDQIDYAKSAHVCIAKWDSPYGAKATSVKDKQWETGQTIRVKFLNGSSFVQSKVRQYAVQWEDHANLKFEWVSSNSSANIKIAFREGEYANEAGSWSYLGTDSNDFAHSMHFGWFNNNTTDAEFRRTTIHEFGHALGLIHEHQNPVAGINWDKETVYAYYAGPPNNWSRAQVDNNLFRRYEASITNYSTYDPLSIMHYPIPAEHTLDGVGVGSNNNLSATDKSFIGTIYPFPATGGDPCDGVAPYNGSTSYSTGDQVTYNGDLYQRTSTGWSNLGACGAVSTDPCDGVAPYNGSTSYSTGDQVTYNGDLYQRTASGWSNLGPCGG</sequence>
<dbReference type="CDD" id="cd12215">
    <property type="entry name" value="ChiC_BD"/>
    <property type="match status" value="2"/>
</dbReference>
<name>A0A1H7K8Y2_AQUAM</name>
<dbReference type="OrthoDB" id="3669864at2"/>
<feature type="domain" description="Peptidase metallopeptidase" evidence="5">
    <location>
        <begin position="60"/>
        <end position="213"/>
    </location>
</feature>
<dbReference type="Proteomes" id="UP000198521">
    <property type="component" value="Unassembled WGS sequence"/>
</dbReference>
<dbReference type="InterPro" id="IPR001818">
    <property type="entry name" value="Pept_M10_metallopeptidase"/>
</dbReference>
<evidence type="ECO:0000313" key="6">
    <source>
        <dbReference type="EMBL" id="SEK82365.1"/>
    </source>
</evidence>
<dbReference type="Gene3D" id="2.10.10.20">
    <property type="entry name" value="Carbohydrate-binding module superfamily 5/12"/>
    <property type="match status" value="2"/>
</dbReference>
<dbReference type="STRING" id="1038014.SAMN04487910_1219"/>
<dbReference type="RefSeq" id="WP_091406647.1">
    <property type="nucleotide sequence ID" value="NZ_FOAB01000002.1"/>
</dbReference>
<evidence type="ECO:0000259" key="5">
    <source>
        <dbReference type="SMART" id="SM00235"/>
    </source>
</evidence>
<evidence type="ECO:0000256" key="3">
    <source>
        <dbReference type="ARBA" id="ARBA00022801"/>
    </source>
</evidence>
<dbReference type="EMBL" id="FOAB01000002">
    <property type="protein sequence ID" value="SEK82365.1"/>
    <property type="molecule type" value="Genomic_DNA"/>
</dbReference>
<dbReference type="GO" id="GO:0031012">
    <property type="term" value="C:extracellular matrix"/>
    <property type="evidence" value="ECO:0007669"/>
    <property type="project" value="InterPro"/>
</dbReference>
<dbReference type="Gene3D" id="3.40.390.10">
    <property type="entry name" value="Collagenase (Catalytic Domain)"/>
    <property type="match status" value="1"/>
</dbReference>
<evidence type="ECO:0000313" key="7">
    <source>
        <dbReference type="Proteomes" id="UP000198521"/>
    </source>
</evidence>
<keyword evidence="7" id="KW-1185">Reference proteome</keyword>
<accession>A0A1H7K8Y2</accession>
<proteinExistence type="predicted"/>
<keyword evidence="1" id="KW-0645">Protease</keyword>
<evidence type="ECO:0000256" key="2">
    <source>
        <dbReference type="ARBA" id="ARBA00022723"/>
    </source>
</evidence>
<dbReference type="Pfam" id="PF00413">
    <property type="entry name" value="Peptidase_M10"/>
    <property type="match status" value="1"/>
</dbReference>
<dbReference type="GO" id="GO:0006508">
    <property type="term" value="P:proteolysis"/>
    <property type="evidence" value="ECO:0007669"/>
    <property type="project" value="UniProtKB-KW"/>
</dbReference>
<keyword evidence="2" id="KW-0479">Metal-binding</keyword>
<organism evidence="6 7">
    <name type="scientific">Aquimarina amphilecti</name>
    <dbReference type="NCBI Taxonomy" id="1038014"/>
    <lineage>
        <taxon>Bacteria</taxon>
        <taxon>Pseudomonadati</taxon>
        <taxon>Bacteroidota</taxon>
        <taxon>Flavobacteriia</taxon>
        <taxon>Flavobacteriales</taxon>
        <taxon>Flavobacteriaceae</taxon>
        <taxon>Aquimarina</taxon>
    </lineage>
</organism>
<dbReference type="AlphaFoldDB" id="A0A1H7K8Y2"/>